<accession>A0A426Z0P9</accession>
<reference evidence="2 3" key="1">
    <citation type="journal article" date="2014" name="Agronomy (Basel)">
        <title>A Draft Genome Sequence for Ensete ventricosum, the Drought-Tolerant Tree Against Hunger.</title>
        <authorList>
            <person name="Harrison J."/>
            <person name="Moore K.A."/>
            <person name="Paszkiewicz K."/>
            <person name="Jones T."/>
            <person name="Grant M."/>
            <person name="Ambacheew D."/>
            <person name="Muzemil S."/>
            <person name="Studholme D.J."/>
        </authorList>
    </citation>
    <scope>NUCLEOTIDE SEQUENCE [LARGE SCALE GENOMIC DNA]</scope>
</reference>
<dbReference type="AlphaFoldDB" id="A0A426Z0P9"/>
<evidence type="ECO:0000256" key="1">
    <source>
        <dbReference type="SAM" id="MobiDB-lite"/>
    </source>
</evidence>
<dbReference type="EMBL" id="AMZH03009112">
    <property type="protein sequence ID" value="RRT57544.1"/>
    <property type="molecule type" value="Genomic_DNA"/>
</dbReference>
<proteinExistence type="predicted"/>
<dbReference type="Proteomes" id="UP000287651">
    <property type="component" value="Unassembled WGS sequence"/>
</dbReference>
<feature type="region of interest" description="Disordered" evidence="1">
    <location>
        <begin position="1"/>
        <end position="21"/>
    </location>
</feature>
<gene>
    <name evidence="2" type="ORF">B296_00047189</name>
</gene>
<organism evidence="2 3">
    <name type="scientific">Ensete ventricosum</name>
    <name type="common">Abyssinian banana</name>
    <name type="synonym">Musa ensete</name>
    <dbReference type="NCBI Taxonomy" id="4639"/>
    <lineage>
        <taxon>Eukaryota</taxon>
        <taxon>Viridiplantae</taxon>
        <taxon>Streptophyta</taxon>
        <taxon>Embryophyta</taxon>
        <taxon>Tracheophyta</taxon>
        <taxon>Spermatophyta</taxon>
        <taxon>Magnoliopsida</taxon>
        <taxon>Liliopsida</taxon>
        <taxon>Zingiberales</taxon>
        <taxon>Musaceae</taxon>
        <taxon>Ensete</taxon>
    </lineage>
</organism>
<evidence type="ECO:0000313" key="2">
    <source>
        <dbReference type="EMBL" id="RRT57544.1"/>
    </source>
</evidence>
<feature type="compositionally biased region" description="Polar residues" evidence="1">
    <location>
        <begin position="9"/>
        <end position="18"/>
    </location>
</feature>
<evidence type="ECO:0000313" key="3">
    <source>
        <dbReference type="Proteomes" id="UP000287651"/>
    </source>
</evidence>
<protein>
    <submittedName>
        <fullName evidence="2">Uncharacterized protein</fullName>
    </submittedName>
</protein>
<comment type="caution">
    <text evidence="2">The sequence shown here is derived from an EMBL/GenBank/DDBJ whole genome shotgun (WGS) entry which is preliminary data.</text>
</comment>
<sequence>MAGNPMSPKATTPQTPASSREESLILDLLAEAVEFGRPPTIQTGKGDIGAERDRHRPHHELEILQEDGTEEAKRFGCGVERKREIRSVKAISKGNGETDILDA</sequence>
<name>A0A426Z0P9_ENSVE</name>